<evidence type="ECO:0000256" key="4">
    <source>
        <dbReference type="ARBA" id="ARBA00023136"/>
    </source>
</evidence>
<dbReference type="EMBL" id="JAQIZT010000012">
    <property type="protein sequence ID" value="KAJ6978313.1"/>
    <property type="molecule type" value="Genomic_DNA"/>
</dbReference>
<reference evidence="6" key="1">
    <citation type="journal article" date="2023" name="Mol. Ecol. Resour.">
        <title>Chromosome-level genome assembly of a triploid poplar Populus alba 'Berolinensis'.</title>
        <authorList>
            <person name="Chen S."/>
            <person name="Yu Y."/>
            <person name="Wang X."/>
            <person name="Wang S."/>
            <person name="Zhang T."/>
            <person name="Zhou Y."/>
            <person name="He R."/>
            <person name="Meng N."/>
            <person name="Wang Y."/>
            <person name="Liu W."/>
            <person name="Liu Z."/>
            <person name="Liu J."/>
            <person name="Guo Q."/>
            <person name="Huang H."/>
            <person name="Sederoff R.R."/>
            <person name="Wang G."/>
            <person name="Qu G."/>
            <person name="Chen S."/>
        </authorList>
    </citation>
    <scope>NUCLEOTIDE SEQUENCE</scope>
    <source>
        <strain evidence="6">SC-2020</strain>
    </source>
</reference>
<proteinExistence type="predicted"/>
<evidence type="ECO:0000256" key="5">
    <source>
        <dbReference type="SAM" id="Phobius"/>
    </source>
</evidence>
<dbReference type="AlphaFoldDB" id="A0AAD6M3J3"/>
<evidence type="ECO:0000313" key="7">
    <source>
        <dbReference type="Proteomes" id="UP001164929"/>
    </source>
</evidence>
<evidence type="ECO:0000313" key="6">
    <source>
        <dbReference type="EMBL" id="KAJ6978313.1"/>
    </source>
</evidence>
<feature type="transmembrane region" description="Helical" evidence="5">
    <location>
        <begin position="98"/>
        <end position="117"/>
    </location>
</feature>
<keyword evidence="2 5" id="KW-0812">Transmembrane</keyword>
<comment type="caution">
    <text evidence="6">The sequence shown here is derived from an EMBL/GenBank/DDBJ whole genome shotgun (WGS) entry which is preliminary data.</text>
</comment>
<gene>
    <name evidence="6" type="ORF">NC653_030021</name>
</gene>
<keyword evidence="4 5" id="KW-0472">Membrane</keyword>
<dbReference type="Proteomes" id="UP001164929">
    <property type="component" value="Chromosome 12"/>
</dbReference>
<evidence type="ECO:0000256" key="3">
    <source>
        <dbReference type="ARBA" id="ARBA00022989"/>
    </source>
</evidence>
<dbReference type="PANTHER" id="PTHR21576:SF44">
    <property type="entry name" value="MAJOR FACILITATOR SUPERFAMILY PROTEIN"/>
    <property type="match status" value="1"/>
</dbReference>
<protein>
    <submittedName>
        <fullName evidence="6">Uncharacterized protein</fullName>
    </submittedName>
</protein>
<keyword evidence="7" id="KW-1185">Reference proteome</keyword>
<accession>A0AAD6M3J3</accession>
<feature type="transmembrane region" description="Helical" evidence="5">
    <location>
        <begin position="123"/>
        <end position="142"/>
    </location>
</feature>
<comment type="subcellular location">
    <subcellularLocation>
        <location evidence="1">Membrane</location>
        <topology evidence="1">Multi-pass membrane protein</topology>
    </subcellularLocation>
</comment>
<feature type="transmembrane region" description="Helical" evidence="5">
    <location>
        <begin position="58"/>
        <end position="77"/>
    </location>
</feature>
<evidence type="ECO:0000256" key="2">
    <source>
        <dbReference type="ARBA" id="ARBA00022692"/>
    </source>
</evidence>
<keyword evidence="3 5" id="KW-1133">Transmembrane helix</keyword>
<organism evidence="6 7">
    <name type="scientific">Populus alba x Populus x berolinensis</name>
    <dbReference type="NCBI Taxonomy" id="444605"/>
    <lineage>
        <taxon>Eukaryota</taxon>
        <taxon>Viridiplantae</taxon>
        <taxon>Streptophyta</taxon>
        <taxon>Embryophyta</taxon>
        <taxon>Tracheophyta</taxon>
        <taxon>Spermatophyta</taxon>
        <taxon>Magnoliopsida</taxon>
        <taxon>eudicotyledons</taxon>
        <taxon>Gunneridae</taxon>
        <taxon>Pentapetalae</taxon>
        <taxon>rosids</taxon>
        <taxon>fabids</taxon>
        <taxon>Malpighiales</taxon>
        <taxon>Salicaceae</taxon>
        <taxon>Saliceae</taxon>
        <taxon>Populus</taxon>
    </lineage>
</organism>
<evidence type="ECO:0000256" key="1">
    <source>
        <dbReference type="ARBA" id="ARBA00004141"/>
    </source>
</evidence>
<dbReference type="GO" id="GO:0016020">
    <property type="term" value="C:membrane"/>
    <property type="evidence" value="ECO:0007669"/>
    <property type="project" value="UniProtKB-SubCell"/>
</dbReference>
<sequence length="157" mass="18193">MRSLQKWTYSPTERHRRIAHLQAKLFQAAADGAVRIKRRKVRAEERFHINAGINKGRFFAHVFLPCTGFWFSIWNFLGRVGGGYFSEAIIRKYAYPRPVAMAVVQVVMAIALFYYAMGWPGEIYVLSIFIGLVMVPIGQLFLPLPLSFWLKEFWCTV</sequence>
<name>A0AAD6M3J3_9ROSI</name>
<dbReference type="PANTHER" id="PTHR21576">
    <property type="entry name" value="UNCHARACTERIZED NODULIN-LIKE PROTEIN"/>
    <property type="match status" value="1"/>
</dbReference>